<dbReference type="AlphaFoldDB" id="A0AAV8VBL7"/>
<sequence length="303" mass="34582">MMKNSGAEERMPTQVDIEIQPAIVKGDVQASVHRFEGTKSDFDVLHLSKRTIPLVSNASGVPTTSGKLDDDLGIMAVEQIYSSKQYTAIKQKILESKVEDFRRKSSDKELYFLQKCSLPLERIIEIAGLTVGQHKNENWLISRKSRLTASKFGYFLKAAKRDKYPQSLFKSLLEGYSLDRVLAVQWGKDNEGTAITKFMDETGFSVVPTGLWLHECGFLGASPDGLIDHDCILEVKCPYKFRNISIRDGVKDKNYLFHYDDDEILVDCEHNECVIIDRDEDWISNIDILKDFYLRKFLPVLVK</sequence>
<gene>
    <name evidence="2" type="ORF">NQ315_017138</name>
</gene>
<dbReference type="Pfam" id="PF09588">
    <property type="entry name" value="YqaJ"/>
    <property type="match status" value="1"/>
</dbReference>
<protein>
    <recommendedName>
        <fullName evidence="1">YqaJ viral recombinase domain-containing protein</fullName>
    </recommendedName>
</protein>
<evidence type="ECO:0000313" key="2">
    <source>
        <dbReference type="EMBL" id="KAJ8911686.1"/>
    </source>
</evidence>
<dbReference type="PANTHER" id="PTHR46609">
    <property type="entry name" value="EXONUCLEASE, PHAGE-TYPE/RECB, C-TERMINAL DOMAIN-CONTAINING PROTEIN"/>
    <property type="match status" value="1"/>
</dbReference>
<evidence type="ECO:0000259" key="1">
    <source>
        <dbReference type="Pfam" id="PF09588"/>
    </source>
</evidence>
<keyword evidence="3" id="KW-1185">Reference proteome</keyword>
<dbReference type="CDD" id="cd22343">
    <property type="entry name" value="PDDEXK_lambda_exonuclease-like"/>
    <property type="match status" value="1"/>
</dbReference>
<comment type="caution">
    <text evidence="2">The sequence shown here is derived from an EMBL/GenBank/DDBJ whole genome shotgun (WGS) entry which is preliminary data.</text>
</comment>
<dbReference type="GO" id="GO:0006281">
    <property type="term" value="P:DNA repair"/>
    <property type="evidence" value="ECO:0007669"/>
    <property type="project" value="UniProtKB-ARBA"/>
</dbReference>
<dbReference type="InterPro" id="IPR011335">
    <property type="entry name" value="Restrct_endonuc-II-like"/>
</dbReference>
<reference evidence="2 3" key="1">
    <citation type="journal article" date="2023" name="Insect Mol. Biol.">
        <title>Genome sequencing provides insights into the evolution of gene families encoding plant cell wall-degrading enzymes in longhorned beetles.</title>
        <authorList>
            <person name="Shin N.R."/>
            <person name="Okamura Y."/>
            <person name="Kirsch R."/>
            <person name="Pauchet Y."/>
        </authorList>
    </citation>
    <scope>NUCLEOTIDE SEQUENCE [LARGE SCALE GENOMIC DNA]</scope>
    <source>
        <strain evidence="2">EAD_L_NR</strain>
    </source>
</reference>
<dbReference type="InterPro" id="IPR011604">
    <property type="entry name" value="PDDEXK-like_dom_sf"/>
</dbReference>
<dbReference type="EMBL" id="JANEYG010000167">
    <property type="protein sequence ID" value="KAJ8911686.1"/>
    <property type="molecule type" value="Genomic_DNA"/>
</dbReference>
<accession>A0AAV8VBL7</accession>
<dbReference type="Gene3D" id="3.90.320.10">
    <property type="match status" value="1"/>
</dbReference>
<feature type="domain" description="YqaJ viral recombinase" evidence="1">
    <location>
        <begin position="139"/>
        <end position="253"/>
    </location>
</feature>
<proteinExistence type="predicted"/>
<dbReference type="Proteomes" id="UP001159042">
    <property type="component" value="Unassembled WGS sequence"/>
</dbReference>
<organism evidence="2 3">
    <name type="scientific">Exocentrus adspersus</name>
    <dbReference type="NCBI Taxonomy" id="1586481"/>
    <lineage>
        <taxon>Eukaryota</taxon>
        <taxon>Metazoa</taxon>
        <taxon>Ecdysozoa</taxon>
        <taxon>Arthropoda</taxon>
        <taxon>Hexapoda</taxon>
        <taxon>Insecta</taxon>
        <taxon>Pterygota</taxon>
        <taxon>Neoptera</taxon>
        <taxon>Endopterygota</taxon>
        <taxon>Coleoptera</taxon>
        <taxon>Polyphaga</taxon>
        <taxon>Cucujiformia</taxon>
        <taxon>Chrysomeloidea</taxon>
        <taxon>Cerambycidae</taxon>
        <taxon>Lamiinae</taxon>
        <taxon>Acanthocinini</taxon>
        <taxon>Exocentrus</taxon>
    </lineage>
</organism>
<name>A0AAV8VBL7_9CUCU</name>
<dbReference type="PANTHER" id="PTHR46609:SF8">
    <property type="entry name" value="YQAJ VIRAL RECOMBINASE DOMAIN-CONTAINING PROTEIN"/>
    <property type="match status" value="1"/>
</dbReference>
<dbReference type="InterPro" id="IPR051703">
    <property type="entry name" value="NF-kappa-B_Signaling_Reg"/>
</dbReference>
<dbReference type="InterPro" id="IPR019080">
    <property type="entry name" value="YqaJ_viral_recombinase"/>
</dbReference>
<evidence type="ECO:0000313" key="3">
    <source>
        <dbReference type="Proteomes" id="UP001159042"/>
    </source>
</evidence>
<dbReference type="SUPFAM" id="SSF52980">
    <property type="entry name" value="Restriction endonuclease-like"/>
    <property type="match status" value="1"/>
</dbReference>